<comment type="caution">
    <text evidence="2">The sequence shown here is derived from an EMBL/GenBank/DDBJ whole genome shotgun (WGS) entry which is preliminary data.</text>
</comment>
<proteinExistence type="predicted"/>
<gene>
    <name evidence="2" type="ORF">ADK75_30290</name>
</gene>
<evidence type="ECO:0000313" key="2">
    <source>
        <dbReference type="EMBL" id="KOG45741.1"/>
    </source>
</evidence>
<organism evidence="2 3">
    <name type="scientific">Streptomyces virginiae</name>
    <name type="common">Streptomyces cinnamonensis</name>
    <dbReference type="NCBI Taxonomy" id="1961"/>
    <lineage>
        <taxon>Bacteria</taxon>
        <taxon>Bacillati</taxon>
        <taxon>Actinomycetota</taxon>
        <taxon>Actinomycetes</taxon>
        <taxon>Kitasatosporales</taxon>
        <taxon>Streptomycetaceae</taxon>
        <taxon>Streptomyces</taxon>
    </lineage>
</organism>
<keyword evidence="1" id="KW-1133">Transmembrane helix</keyword>
<reference evidence="3" key="1">
    <citation type="submission" date="2015-07" db="EMBL/GenBank/DDBJ databases">
        <authorList>
            <consortium name="Consortium for Microbial Forensics and Genomics (microFORGE)"/>
            <person name="Knight B.M."/>
            <person name="Roberts D.P."/>
            <person name="Lin D."/>
            <person name="Hari K."/>
            <person name="Fletcher J."/>
            <person name="Melcher U."/>
            <person name="Blagden T."/>
            <person name="Winegar R.A."/>
        </authorList>
    </citation>
    <scope>NUCLEOTIDE SEQUENCE [LARGE SCALE GENOMIC DNA]</scope>
    <source>
        <strain evidence="3">NRRL B-1447</strain>
    </source>
</reference>
<sequence>MLSDVTLGSRRPAVLGGGGLLDDGEPFEDVGPGAAAPAGPVTASIRWIQWSVAPLGALMAGVTANVIGLHATILLGVVGLTPSVLFLYLSPLLAMALRRPTQPGVHF</sequence>
<keyword evidence="1" id="KW-0812">Transmembrane</keyword>
<dbReference type="AlphaFoldDB" id="A0A0L8M5S5"/>
<evidence type="ECO:0000313" key="3">
    <source>
        <dbReference type="Proteomes" id="UP000037084"/>
    </source>
</evidence>
<accession>A0A0L8M5S5</accession>
<dbReference type="RefSeq" id="WP_053176111.1">
    <property type="nucleotide sequence ID" value="NZ_LGUV01000360.1"/>
</dbReference>
<dbReference type="Proteomes" id="UP000037084">
    <property type="component" value="Unassembled WGS sequence"/>
</dbReference>
<dbReference type="EMBL" id="LGUV01000360">
    <property type="protein sequence ID" value="KOG45741.1"/>
    <property type="molecule type" value="Genomic_DNA"/>
</dbReference>
<keyword evidence="1" id="KW-0472">Membrane</keyword>
<feature type="transmembrane region" description="Helical" evidence="1">
    <location>
        <begin position="67"/>
        <end position="89"/>
    </location>
</feature>
<dbReference type="PATRIC" id="fig|1961.12.peg.6727"/>
<evidence type="ECO:0000256" key="1">
    <source>
        <dbReference type="SAM" id="Phobius"/>
    </source>
</evidence>
<protein>
    <submittedName>
        <fullName evidence="2">Uncharacterized protein</fullName>
    </submittedName>
</protein>
<name>A0A0L8M5S5_STRVG</name>